<evidence type="ECO:0000256" key="1">
    <source>
        <dbReference type="SAM" id="MobiDB-lite"/>
    </source>
</evidence>
<protein>
    <submittedName>
        <fullName evidence="3">Uncharacterized protein</fullName>
    </submittedName>
</protein>
<accession>A0A812N0Y1</accession>
<evidence type="ECO:0000313" key="4">
    <source>
        <dbReference type="Proteomes" id="UP000604046"/>
    </source>
</evidence>
<name>A0A812N0Y1_9DINO</name>
<dbReference type="EMBL" id="CAJNDS010001709">
    <property type="protein sequence ID" value="CAE7273743.1"/>
    <property type="molecule type" value="Genomic_DNA"/>
</dbReference>
<sequence length="665" mass="75535">MGSYTADQEIQDGTLTFDEACAHVSGQKLQGPENKPLKSDRATGDVRVCDLPIRHLESNPTKIEQFADVLLDQKLTVTNSMFDTIYQTCYETKYAQLPHPFCLRKEPTVPYTMQIIILPASSPANSEPSADYVHIVKHVYLHRNKVPSKDCVAMCYGTPMRFDWGNNTRLGLAGLNYMLDRMGGRQLRHWIIKPKFEKKLTLDQHQRADGYAFIRDCGPRSNNKNQFMEWTDEQIHTPGGKLENWPEAKVKEALNNYMKGRQNAKTLEFWPFTFKSFVPWFLDKVLIKMLPTMRQNAITWIGRTRTGKSVSSKTILFMQSKFEIDLAERSDLVPSIVTAKHLDFFKAEPLTKFKPGVFDDGMLQKMDASFLKAFLNPSEEDATVWARYSSAQFDQGAGRHACNNPYNRAIDEELFASMQKSKIWSVPHAKFLDMIKPSFLAVDEDEDMDAILARTHLVLLTDSGVYYRVAGTSKDPVDFIEWGTDPKDLLAPSQHTILKQYKMNPHLHKYPQQYFGDLAWSQELLRRVLNGESIPRSSTVLGSSLFGVHAERTAVQSHPSLLRPDELHVKVKQEQVAHAFRTLKKGPLQTINLESPSPKKFDSASSTSPMPKRAKIATPASSSAPLNPSFLEHDVDDDIMPAVGQQPDELEQELEELMDQMDTDE</sequence>
<evidence type="ECO:0000313" key="2">
    <source>
        <dbReference type="EMBL" id="CAE7273743.1"/>
    </source>
</evidence>
<organism evidence="3 4">
    <name type="scientific">Symbiodinium natans</name>
    <dbReference type="NCBI Taxonomy" id="878477"/>
    <lineage>
        <taxon>Eukaryota</taxon>
        <taxon>Sar</taxon>
        <taxon>Alveolata</taxon>
        <taxon>Dinophyceae</taxon>
        <taxon>Suessiales</taxon>
        <taxon>Symbiodiniaceae</taxon>
        <taxon>Symbiodinium</taxon>
    </lineage>
</organism>
<dbReference type="AlphaFoldDB" id="A0A812N0Y1"/>
<dbReference type="EMBL" id="CAJNDS010001968">
    <property type="protein sequence ID" value="CAE7293078.1"/>
    <property type="molecule type" value="Genomic_DNA"/>
</dbReference>
<proteinExistence type="predicted"/>
<reference evidence="3" key="1">
    <citation type="submission" date="2021-02" db="EMBL/GenBank/DDBJ databases">
        <authorList>
            <person name="Dougan E. K."/>
            <person name="Rhodes N."/>
            <person name="Thang M."/>
            <person name="Chan C."/>
        </authorList>
    </citation>
    <scope>NUCLEOTIDE SEQUENCE</scope>
</reference>
<gene>
    <name evidence="2" type="ORF">SNAT2548_LOCUS14523</name>
    <name evidence="3" type="ORF">SNAT2548_LOCUS15443</name>
</gene>
<keyword evidence="4" id="KW-1185">Reference proteome</keyword>
<comment type="caution">
    <text evidence="3">The sequence shown here is derived from an EMBL/GenBank/DDBJ whole genome shotgun (WGS) entry which is preliminary data.</text>
</comment>
<evidence type="ECO:0000313" key="3">
    <source>
        <dbReference type="EMBL" id="CAE7293078.1"/>
    </source>
</evidence>
<dbReference type="Proteomes" id="UP000604046">
    <property type="component" value="Unassembled WGS sequence"/>
</dbReference>
<feature type="region of interest" description="Disordered" evidence="1">
    <location>
        <begin position="588"/>
        <end position="646"/>
    </location>
</feature>
<dbReference type="OrthoDB" id="410473at2759"/>